<dbReference type="NCBIfam" id="TIGR00328">
    <property type="entry name" value="flhB"/>
    <property type="match status" value="1"/>
</dbReference>
<feature type="transmembrane region" description="Helical" evidence="13">
    <location>
        <begin position="34"/>
        <end position="51"/>
    </location>
</feature>
<dbReference type="PANTHER" id="PTHR30531:SF12">
    <property type="entry name" value="FLAGELLAR BIOSYNTHETIC PROTEIN FLHB"/>
    <property type="match status" value="1"/>
</dbReference>
<evidence type="ECO:0000256" key="7">
    <source>
        <dbReference type="ARBA" id="ARBA00022795"/>
    </source>
</evidence>
<comment type="subcellular location">
    <subcellularLocation>
        <location evidence="1">Cell membrane</location>
        <topology evidence="1">Multi-pass membrane protein</topology>
    </subcellularLocation>
</comment>
<evidence type="ECO:0000256" key="3">
    <source>
        <dbReference type="ARBA" id="ARBA00021622"/>
    </source>
</evidence>
<keyword evidence="4" id="KW-0813">Transport</keyword>
<feature type="transmembrane region" description="Helical" evidence="13">
    <location>
        <begin position="148"/>
        <end position="169"/>
    </location>
</feature>
<evidence type="ECO:0000313" key="14">
    <source>
        <dbReference type="EMBL" id="MPM70010.1"/>
    </source>
</evidence>
<evidence type="ECO:0000256" key="9">
    <source>
        <dbReference type="ARBA" id="ARBA00022989"/>
    </source>
</evidence>
<keyword evidence="8" id="KW-0653">Protein transport</keyword>
<keyword evidence="14" id="KW-0966">Cell projection</keyword>
<name>A0A645BX11_9ZZZZ</name>
<keyword evidence="6 13" id="KW-0812">Transmembrane</keyword>
<gene>
    <name evidence="14" type="primary">flhB_18</name>
    <name evidence="14" type="ORF">SDC9_116958</name>
</gene>
<keyword evidence="5" id="KW-1003">Cell membrane</keyword>
<keyword evidence="9 13" id="KW-1133">Transmembrane helix</keyword>
<comment type="similarity">
    <text evidence="2">Belongs to the type III secretion exporter family.</text>
</comment>
<keyword evidence="10 13" id="KW-0472">Membrane</keyword>
<dbReference type="Gene3D" id="3.40.1690.10">
    <property type="entry name" value="secretion proteins EscU"/>
    <property type="match status" value="1"/>
</dbReference>
<dbReference type="PRINTS" id="PR00950">
    <property type="entry name" value="TYPE3IMSPROT"/>
</dbReference>
<dbReference type="FunFam" id="3.40.1690.10:FF:000001">
    <property type="entry name" value="Flagellar biosynthetic protein FlhB"/>
    <property type="match status" value="1"/>
</dbReference>
<keyword evidence="11" id="KW-1006">Bacterial flagellum protein export</keyword>
<evidence type="ECO:0000256" key="2">
    <source>
        <dbReference type="ARBA" id="ARBA00010690"/>
    </source>
</evidence>
<dbReference type="Pfam" id="PF01312">
    <property type="entry name" value="Bac_export_2"/>
    <property type="match status" value="1"/>
</dbReference>
<evidence type="ECO:0000256" key="4">
    <source>
        <dbReference type="ARBA" id="ARBA00022448"/>
    </source>
</evidence>
<dbReference type="InterPro" id="IPR006135">
    <property type="entry name" value="T3SS_substrate_exporter"/>
</dbReference>
<keyword evidence="14" id="KW-0282">Flagellum</keyword>
<feature type="transmembrane region" description="Helical" evidence="13">
    <location>
        <begin position="198"/>
        <end position="216"/>
    </location>
</feature>
<dbReference type="Gene3D" id="6.10.250.2080">
    <property type="match status" value="1"/>
</dbReference>
<dbReference type="PANTHER" id="PTHR30531">
    <property type="entry name" value="FLAGELLAR BIOSYNTHETIC PROTEIN FLHB"/>
    <property type="match status" value="1"/>
</dbReference>
<dbReference type="AlphaFoldDB" id="A0A645BX11"/>
<sequence length="370" mass="41375">MAENKDGTEKTEEASAKRLEEAREKGQVSKSQDVTTAGILLIGGVAVYSLSKSMLEKLLAFFSMSLSSAGQFDFTDTNISMYIISLIKTLATLLLPILLIVLTIVLISEISQVGLKIATKKSTEPENLMRPFKVLSGAKRVFFSTRSIFELIKGSAKMLVLGGVAFFVIKNNLEKIISVVEMPFVNIAKTMADIGYEILTKVAGLYIIIAAGDFFYQKWRFKEDMKMTKQEVKEENKQIEGDQQVKMRLRSIGRSMIRKKMMANIPQADVIITNPTHYAVAISYKQGEHNAPIVIAKGVDFLAMKIKEIANENNITIVEDPPLARTLYKLVEVEQEIPEMLFKAVAQVLAYVFQIKTGNVTEYAKYDIDE</sequence>
<organism evidence="14">
    <name type="scientific">bioreactor metagenome</name>
    <dbReference type="NCBI Taxonomy" id="1076179"/>
    <lineage>
        <taxon>unclassified sequences</taxon>
        <taxon>metagenomes</taxon>
        <taxon>ecological metagenomes</taxon>
    </lineage>
</organism>
<evidence type="ECO:0000256" key="10">
    <source>
        <dbReference type="ARBA" id="ARBA00023136"/>
    </source>
</evidence>
<dbReference type="SUPFAM" id="SSF160544">
    <property type="entry name" value="EscU C-terminal domain-like"/>
    <property type="match status" value="1"/>
</dbReference>
<accession>A0A645BX11</accession>
<keyword evidence="14" id="KW-0969">Cilium</keyword>
<evidence type="ECO:0000256" key="12">
    <source>
        <dbReference type="SAM" id="MobiDB-lite"/>
    </source>
</evidence>
<dbReference type="GO" id="GO:0009306">
    <property type="term" value="P:protein secretion"/>
    <property type="evidence" value="ECO:0007669"/>
    <property type="project" value="InterPro"/>
</dbReference>
<keyword evidence="7" id="KW-1005">Bacterial flagellum biogenesis</keyword>
<dbReference type="GO" id="GO:0005886">
    <property type="term" value="C:plasma membrane"/>
    <property type="evidence" value="ECO:0007669"/>
    <property type="project" value="UniProtKB-SubCell"/>
</dbReference>
<evidence type="ECO:0000256" key="8">
    <source>
        <dbReference type="ARBA" id="ARBA00022927"/>
    </source>
</evidence>
<evidence type="ECO:0000256" key="5">
    <source>
        <dbReference type="ARBA" id="ARBA00022475"/>
    </source>
</evidence>
<evidence type="ECO:0000256" key="13">
    <source>
        <dbReference type="SAM" id="Phobius"/>
    </source>
</evidence>
<dbReference type="GO" id="GO:0044780">
    <property type="term" value="P:bacterial-type flagellum assembly"/>
    <property type="evidence" value="ECO:0007669"/>
    <property type="project" value="InterPro"/>
</dbReference>
<evidence type="ECO:0000256" key="11">
    <source>
        <dbReference type="ARBA" id="ARBA00023225"/>
    </source>
</evidence>
<reference evidence="14" key="1">
    <citation type="submission" date="2019-08" db="EMBL/GenBank/DDBJ databases">
        <authorList>
            <person name="Kucharzyk K."/>
            <person name="Murdoch R.W."/>
            <person name="Higgins S."/>
            <person name="Loffler F."/>
        </authorList>
    </citation>
    <scope>NUCLEOTIDE SEQUENCE</scope>
</reference>
<feature type="transmembrane region" description="Helical" evidence="13">
    <location>
        <begin position="81"/>
        <end position="107"/>
    </location>
</feature>
<feature type="region of interest" description="Disordered" evidence="12">
    <location>
        <begin position="1"/>
        <end position="27"/>
    </location>
</feature>
<evidence type="ECO:0000256" key="1">
    <source>
        <dbReference type="ARBA" id="ARBA00004651"/>
    </source>
</evidence>
<proteinExistence type="inferred from homology"/>
<protein>
    <recommendedName>
        <fullName evidence="3">Flagellar biosynthetic protein FlhB</fullName>
    </recommendedName>
</protein>
<comment type="caution">
    <text evidence="14">The sequence shown here is derived from an EMBL/GenBank/DDBJ whole genome shotgun (WGS) entry which is preliminary data.</text>
</comment>
<dbReference type="EMBL" id="VSSQ01023214">
    <property type="protein sequence ID" value="MPM70010.1"/>
    <property type="molecule type" value="Genomic_DNA"/>
</dbReference>
<dbReference type="InterPro" id="IPR029025">
    <property type="entry name" value="T3SS_substrate_exporter_C"/>
</dbReference>
<dbReference type="InterPro" id="IPR006136">
    <property type="entry name" value="FlhB"/>
</dbReference>
<evidence type="ECO:0000256" key="6">
    <source>
        <dbReference type="ARBA" id="ARBA00022692"/>
    </source>
</evidence>